<dbReference type="Proteomes" id="UP000095283">
    <property type="component" value="Unplaced"/>
</dbReference>
<keyword evidence="1" id="KW-1185">Reference proteome</keyword>
<proteinExistence type="predicted"/>
<sequence length="81" mass="8981">MSTIVVKNAKIFCIYCLCPSIVCNDLYPSVYANGFRPVLHRTARPTTAVVARPVTGARYAIMQKNSQQATQNAQNRVSSIY</sequence>
<evidence type="ECO:0000313" key="1">
    <source>
        <dbReference type="Proteomes" id="UP000095283"/>
    </source>
</evidence>
<reference evidence="2" key="1">
    <citation type="submission" date="2016-11" db="UniProtKB">
        <authorList>
            <consortium name="WormBaseParasite"/>
        </authorList>
    </citation>
    <scope>IDENTIFICATION</scope>
</reference>
<dbReference type="WBParaSite" id="Hba_10421">
    <property type="protein sequence ID" value="Hba_10421"/>
    <property type="gene ID" value="Hba_10421"/>
</dbReference>
<evidence type="ECO:0000313" key="2">
    <source>
        <dbReference type="WBParaSite" id="Hba_10421"/>
    </source>
</evidence>
<protein>
    <submittedName>
        <fullName evidence="2">Secreted protein</fullName>
    </submittedName>
</protein>
<dbReference type="AlphaFoldDB" id="A0A1I7WZ05"/>
<accession>A0A1I7WZ05</accession>
<name>A0A1I7WZ05_HETBA</name>
<organism evidence="1 2">
    <name type="scientific">Heterorhabditis bacteriophora</name>
    <name type="common">Entomopathogenic nematode worm</name>
    <dbReference type="NCBI Taxonomy" id="37862"/>
    <lineage>
        <taxon>Eukaryota</taxon>
        <taxon>Metazoa</taxon>
        <taxon>Ecdysozoa</taxon>
        <taxon>Nematoda</taxon>
        <taxon>Chromadorea</taxon>
        <taxon>Rhabditida</taxon>
        <taxon>Rhabditina</taxon>
        <taxon>Rhabditomorpha</taxon>
        <taxon>Strongyloidea</taxon>
        <taxon>Heterorhabditidae</taxon>
        <taxon>Heterorhabditis</taxon>
    </lineage>
</organism>